<feature type="compositionally biased region" description="Basic and acidic residues" evidence="4">
    <location>
        <begin position="96"/>
        <end position="111"/>
    </location>
</feature>
<evidence type="ECO:0000313" key="7">
    <source>
        <dbReference type="Proteomes" id="UP001239445"/>
    </source>
</evidence>
<name>A0AAJ0BQ53_9PEZI</name>
<dbReference type="InterPro" id="IPR014756">
    <property type="entry name" value="Ig_E-set"/>
</dbReference>
<dbReference type="InterPro" id="IPR037256">
    <property type="entry name" value="ASC_dom_sf"/>
</dbReference>
<evidence type="ECO:0000256" key="1">
    <source>
        <dbReference type="ARBA" id="ARBA00004496"/>
    </source>
</evidence>
<gene>
    <name evidence="6" type="ORF">QBC47DRAFT_368658</name>
</gene>
<dbReference type="InterPro" id="IPR013783">
    <property type="entry name" value="Ig-like_fold"/>
</dbReference>
<dbReference type="Pfam" id="PF04739">
    <property type="entry name" value="AMPKBI"/>
    <property type="match status" value="1"/>
</dbReference>
<feature type="compositionally biased region" description="Polar residues" evidence="4">
    <location>
        <begin position="50"/>
        <end position="65"/>
    </location>
</feature>
<dbReference type="SMART" id="SM01010">
    <property type="entry name" value="AMPKBI"/>
    <property type="match status" value="1"/>
</dbReference>
<dbReference type="GO" id="GO:0019901">
    <property type="term" value="F:protein kinase binding"/>
    <property type="evidence" value="ECO:0007669"/>
    <property type="project" value="TreeGrafter"/>
</dbReference>
<dbReference type="InterPro" id="IPR006828">
    <property type="entry name" value="ASC_dom"/>
</dbReference>
<dbReference type="GO" id="GO:0005737">
    <property type="term" value="C:cytoplasm"/>
    <property type="evidence" value="ECO:0007669"/>
    <property type="project" value="UniProtKB-SubCell"/>
</dbReference>
<dbReference type="AlphaFoldDB" id="A0AAJ0BQ53"/>
<dbReference type="Proteomes" id="UP001239445">
    <property type="component" value="Unassembled WGS sequence"/>
</dbReference>
<comment type="subcellular location">
    <subcellularLocation>
        <location evidence="1">Cytoplasm</location>
    </subcellularLocation>
</comment>
<evidence type="ECO:0000313" key="6">
    <source>
        <dbReference type="EMBL" id="KAK1760942.1"/>
    </source>
</evidence>
<feature type="compositionally biased region" description="Polar residues" evidence="4">
    <location>
        <begin position="138"/>
        <end position="152"/>
    </location>
</feature>
<keyword evidence="7" id="KW-1185">Reference proteome</keyword>
<dbReference type="InterPro" id="IPR050827">
    <property type="entry name" value="CRP1_MDG1_kinase"/>
</dbReference>
<feature type="compositionally biased region" description="Basic and acidic residues" evidence="4">
    <location>
        <begin position="23"/>
        <end position="33"/>
    </location>
</feature>
<accession>A0AAJ0BQ53</accession>
<proteinExistence type="inferred from homology"/>
<feature type="region of interest" description="Disordered" evidence="4">
    <location>
        <begin position="312"/>
        <end position="351"/>
    </location>
</feature>
<evidence type="ECO:0000256" key="2">
    <source>
        <dbReference type="ARBA" id="ARBA00010926"/>
    </source>
</evidence>
<evidence type="ECO:0000259" key="5">
    <source>
        <dbReference type="SMART" id="SM01010"/>
    </source>
</evidence>
<feature type="compositionally biased region" description="Low complexity" evidence="4">
    <location>
        <begin position="73"/>
        <end position="95"/>
    </location>
</feature>
<feature type="region of interest" description="Disordered" evidence="4">
    <location>
        <begin position="1"/>
        <end position="211"/>
    </location>
</feature>
<dbReference type="GO" id="GO:0007165">
    <property type="term" value="P:signal transduction"/>
    <property type="evidence" value="ECO:0007669"/>
    <property type="project" value="UniProtKB-ARBA"/>
</dbReference>
<dbReference type="PANTHER" id="PTHR10343">
    <property type="entry name" value="5'-AMP-ACTIVATED PROTEIN KINASE , BETA SUBUNIT"/>
    <property type="match status" value="1"/>
</dbReference>
<protein>
    <recommendedName>
        <fullName evidence="5">Association with the SNF1 complex (ASC) domain-containing protein</fullName>
    </recommendedName>
</protein>
<dbReference type="PANTHER" id="PTHR10343:SF84">
    <property type="entry name" value="5'-AMP-ACTIVATED PROTEIN KINASE SUBUNIT BETA-1"/>
    <property type="match status" value="1"/>
</dbReference>
<feature type="compositionally biased region" description="Basic and acidic residues" evidence="4">
    <location>
        <begin position="324"/>
        <end position="351"/>
    </location>
</feature>
<keyword evidence="3" id="KW-0963">Cytoplasm</keyword>
<dbReference type="InterPro" id="IPR032640">
    <property type="entry name" value="AMPK1_CBM"/>
</dbReference>
<dbReference type="GO" id="GO:0005634">
    <property type="term" value="C:nucleus"/>
    <property type="evidence" value="ECO:0007669"/>
    <property type="project" value="TreeGrafter"/>
</dbReference>
<dbReference type="EMBL" id="MU839827">
    <property type="protein sequence ID" value="KAK1760942.1"/>
    <property type="molecule type" value="Genomic_DNA"/>
</dbReference>
<dbReference type="Gene3D" id="2.60.40.10">
    <property type="entry name" value="Immunoglobulins"/>
    <property type="match status" value="1"/>
</dbReference>
<dbReference type="SUPFAM" id="SSF81296">
    <property type="entry name" value="E set domains"/>
    <property type="match status" value="1"/>
</dbReference>
<evidence type="ECO:0000256" key="3">
    <source>
        <dbReference type="ARBA" id="ARBA00022490"/>
    </source>
</evidence>
<dbReference type="CDD" id="cd02859">
    <property type="entry name" value="E_set_AMPKbeta_like_N"/>
    <property type="match status" value="1"/>
</dbReference>
<feature type="compositionally biased region" description="Low complexity" evidence="4">
    <location>
        <begin position="118"/>
        <end position="129"/>
    </location>
</feature>
<comment type="similarity">
    <text evidence="2">Belongs to the 5'-AMP-activated protein kinase beta subunit family.</text>
</comment>
<dbReference type="GO" id="GO:0031588">
    <property type="term" value="C:nucleotide-activated protein kinase complex"/>
    <property type="evidence" value="ECO:0007669"/>
    <property type="project" value="TreeGrafter"/>
</dbReference>
<dbReference type="Gene3D" id="6.20.250.60">
    <property type="match status" value="1"/>
</dbReference>
<dbReference type="SUPFAM" id="SSF160219">
    <property type="entry name" value="AMPKBI-like"/>
    <property type="match status" value="1"/>
</dbReference>
<reference evidence="6" key="1">
    <citation type="submission" date="2023-06" db="EMBL/GenBank/DDBJ databases">
        <title>Genome-scale phylogeny and comparative genomics of the fungal order Sordariales.</title>
        <authorList>
            <consortium name="Lawrence Berkeley National Laboratory"/>
            <person name="Hensen N."/>
            <person name="Bonometti L."/>
            <person name="Westerberg I."/>
            <person name="Brannstrom I.O."/>
            <person name="Guillou S."/>
            <person name="Cros-Aarteil S."/>
            <person name="Calhoun S."/>
            <person name="Haridas S."/>
            <person name="Kuo A."/>
            <person name="Mondo S."/>
            <person name="Pangilinan J."/>
            <person name="Riley R."/>
            <person name="Labutti K."/>
            <person name="Andreopoulos B."/>
            <person name="Lipzen A."/>
            <person name="Chen C."/>
            <person name="Yanf M."/>
            <person name="Daum C."/>
            <person name="Ng V."/>
            <person name="Clum A."/>
            <person name="Steindorff A."/>
            <person name="Ohm R."/>
            <person name="Martin F."/>
            <person name="Silar P."/>
            <person name="Natvig D."/>
            <person name="Lalanne C."/>
            <person name="Gautier V."/>
            <person name="Ament-Velasquez S.L."/>
            <person name="Kruys A."/>
            <person name="Hutchinson M.I."/>
            <person name="Powell A.J."/>
            <person name="Barry K."/>
            <person name="Miller A.N."/>
            <person name="Grigoriev I.V."/>
            <person name="Debuchy R."/>
            <person name="Gladieux P."/>
            <person name="Thoren M.H."/>
            <person name="Johannesson H."/>
        </authorList>
    </citation>
    <scope>NUCLEOTIDE SEQUENCE</scope>
    <source>
        <strain evidence="6">PSN4</strain>
    </source>
</reference>
<organism evidence="6 7">
    <name type="scientific">Echria macrotheca</name>
    <dbReference type="NCBI Taxonomy" id="438768"/>
    <lineage>
        <taxon>Eukaryota</taxon>
        <taxon>Fungi</taxon>
        <taxon>Dikarya</taxon>
        <taxon>Ascomycota</taxon>
        <taxon>Pezizomycotina</taxon>
        <taxon>Sordariomycetes</taxon>
        <taxon>Sordariomycetidae</taxon>
        <taxon>Sordariales</taxon>
        <taxon>Schizotheciaceae</taxon>
        <taxon>Echria</taxon>
    </lineage>
</organism>
<dbReference type="FunFam" id="2.60.40.10:FF:000562">
    <property type="entry name" value="Snf1 kinase complex beta-subunit Gal83"/>
    <property type="match status" value="1"/>
</dbReference>
<dbReference type="Pfam" id="PF16561">
    <property type="entry name" value="AMPK1_CBM"/>
    <property type="match status" value="1"/>
</dbReference>
<feature type="domain" description="Association with the SNF1 complex (ASC)" evidence="5">
    <location>
        <begin position="352"/>
        <end position="459"/>
    </location>
</feature>
<feature type="compositionally biased region" description="Low complexity" evidence="4">
    <location>
        <begin position="1"/>
        <end position="16"/>
    </location>
</feature>
<evidence type="ECO:0000256" key="4">
    <source>
        <dbReference type="SAM" id="MobiDB-lite"/>
    </source>
</evidence>
<sequence length="462" mass="50054">MGNTPSTTRNSSSASSQVPGQHDSPRPVRRDNRNPLPFHSQRVAAPPEPSLTQAQGTVQPTNTRPKSMPPRSGPSHGHSPSPSMTAPSSVSSSRPLDVRPGRPDASSHEPAKPVAVPNHANNHGNSASSPRSPGVDSYDTTPVPINSLQDVTYLTRPPRLPLPIDEEVHTPGSPIIAPTDVGEPLDEVEGLDANGLPRPPSNLSNSSTLEDDEDIDGLLVDKNQPMVPTRLEWRRGGEKVYVTGTIFHWSRKRPLYPVEGHPGVFAATINIQPGTHHIRFLVDNQMQTSPDLPTTVDFGNNLVNYIEVNPDDALSNEPEVTDGSNEKKGETASEAKTAQEEAKENSKAKYREVPPPSVFAHKIPQYLLDFDQPEDSPQYHSALSAIDRLSNPPALPGFLGKPILNTATLLKDDNSVLSMPNHTVLNHLATSSIKNNILAVSATTRYKSKYVTTIMYKPTSSD</sequence>
<comment type="caution">
    <text evidence="6">The sequence shown here is derived from an EMBL/GenBank/DDBJ whole genome shotgun (WGS) entry which is preliminary data.</text>
</comment>